<accession>A0AAU7PU51</accession>
<sequence length="96" mass="10873">MKILCKILAYVELVLGIIGSIFLSYTLGMKLNFHTLKLERDGTATFAILVSTLLSVITLWAILYAFSEILENQDKIFKLLEHPGKTEPMSQLQKDK</sequence>
<organism evidence="2">
    <name type="scientific">Lacrimispora sp. BS-2</name>
    <dbReference type="NCBI Taxonomy" id="3151850"/>
    <lineage>
        <taxon>Bacteria</taxon>
        <taxon>Bacillati</taxon>
        <taxon>Bacillota</taxon>
        <taxon>Clostridia</taxon>
        <taxon>Lachnospirales</taxon>
        <taxon>Lachnospiraceae</taxon>
        <taxon>Lacrimispora</taxon>
    </lineage>
</organism>
<dbReference type="EMBL" id="CP157940">
    <property type="protein sequence ID" value="XBS55897.1"/>
    <property type="molecule type" value="Genomic_DNA"/>
</dbReference>
<feature type="transmembrane region" description="Helical" evidence="1">
    <location>
        <begin position="46"/>
        <end position="66"/>
    </location>
</feature>
<evidence type="ECO:0000256" key="1">
    <source>
        <dbReference type="SAM" id="Phobius"/>
    </source>
</evidence>
<evidence type="ECO:0000313" key="2">
    <source>
        <dbReference type="EMBL" id="XBS55897.1"/>
    </source>
</evidence>
<proteinExistence type="predicted"/>
<dbReference type="RefSeq" id="WP_349948542.1">
    <property type="nucleotide sequence ID" value="NZ_CP157940.1"/>
</dbReference>
<keyword evidence="1" id="KW-0812">Transmembrane</keyword>
<dbReference type="AlphaFoldDB" id="A0AAU7PU51"/>
<reference evidence="2" key="1">
    <citation type="submission" date="2024-06" db="EMBL/GenBank/DDBJ databases">
        <title>Lacrimispora cavernae sp. nov., a novel anaerobe isolated from bat guano pile inside a cave.</title>
        <authorList>
            <person name="Miller S.L."/>
            <person name="Lu N."/>
            <person name="King J."/>
            <person name="Sankaranarayanan K."/>
            <person name="Lawson P.A."/>
        </authorList>
    </citation>
    <scope>NUCLEOTIDE SEQUENCE</scope>
    <source>
        <strain evidence="2">BS-2</strain>
    </source>
</reference>
<keyword evidence="1" id="KW-0472">Membrane</keyword>
<feature type="transmembrane region" description="Helical" evidence="1">
    <location>
        <begin position="7"/>
        <end position="26"/>
    </location>
</feature>
<keyword evidence="1" id="KW-1133">Transmembrane helix</keyword>
<gene>
    <name evidence="2" type="ORF">ABFV83_08965</name>
</gene>
<protein>
    <submittedName>
        <fullName evidence="2">Uncharacterized protein</fullName>
    </submittedName>
</protein>
<name>A0AAU7PU51_9FIRM</name>